<gene>
    <name evidence="1" type="ORF">CWI39_0090p0030</name>
</gene>
<dbReference type="AlphaFoldDB" id="A0A4V2JWT6"/>
<name>A0A4V2JWT6_9MICR</name>
<dbReference type="VEuPathDB" id="MicrosporidiaDB:CWI39_0090p0030"/>
<accession>A0A4V2JWT6</accession>
<sequence length="286" mass="32768">MGNFDDILQMFVGNTSMVSRLIEITFGVLNEENSKNYFLNFFSQKNLKEYDRSYKKVCERIEIELPLEKMWKLPIMRKMQNSGLAPYISHNTSLPSSVEVSACEPSYNINTPANSISIDIRFPNSYLEGMVSNCLFAVQTRFERIPERAIQSFPGNITRNSVALIKTNVKIRNNRTEIFILDKKKNITLFEVGIDSQNSLQIAEPEKLRNYDFLANELGLIYRFSFEIIPYVVTCGGILGESIIKSTEMYKKPAPSLKEANNDKYGVKHLKTKNITPLISEEETDN</sequence>
<dbReference type="Proteomes" id="UP000293045">
    <property type="component" value="Unassembled WGS sequence"/>
</dbReference>
<organism evidence="1 2">
    <name type="scientific">Hamiltosporidium magnivora</name>
    <dbReference type="NCBI Taxonomy" id="148818"/>
    <lineage>
        <taxon>Eukaryota</taxon>
        <taxon>Fungi</taxon>
        <taxon>Fungi incertae sedis</taxon>
        <taxon>Microsporidia</taxon>
        <taxon>Dubosqiidae</taxon>
        <taxon>Hamiltosporidium</taxon>
    </lineage>
</organism>
<evidence type="ECO:0000313" key="2">
    <source>
        <dbReference type="Proteomes" id="UP000293045"/>
    </source>
</evidence>
<protein>
    <submittedName>
        <fullName evidence="1">Uncharacterized protein</fullName>
    </submittedName>
</protein>
<comment type="caution">
    <text evidence="1">The sequence shown here is derived from an EMBL/GenBank/DDBJ whole genome shotgun (WGS) entry which is preliminary data.</text>
</comment>
<proteinExistence type="predicted"/>
<dbReference type="VEuPathDB" id="MicrosporidiaDB:CWI36_0534p0020"/>
<dbReference type="EMBL" id="PIXR01000090">
    <property type="protein sequence ID" value="TBU09242.1"/>
    <property type="molecule type" value="Genomic_DNA"/>
</dbReference>
<reference evidence="1 2" key="1">
    <citation type="submission" date="2017-12" db="EMBL/GenBank/DDBJ databases">
        <authorList>
            <person name="Pombert J.-F."/>
            <person name="Haag K.L."/>
            <person name="Ebert D."/>
        </authorList>
    </citation>
    <scope>NUCLEOTIDE SEQUENCE [LARGE SCALE GENOMIC DNA]</scope>
    <source>
        <strain evidence="1">IL-BN-2</strain>
    </source>
</reference>
<evidence type="ECO:0000313" key="1">
    <source>
        <dbReference type="EMBL" id="TBU09242.1"/>
    </source>
</evidence>